<protein>
    <recommendedName>
        <fullName evidence="4">HTH gntR-type domain-containing protein</fullName>
    </recommendedName>
</protein>
<evidence type="ECO:0000256" key="1">
    <source>
        <dbReference type="ARBA" id="ARBA00023015"/>
    </source>
</evidence>
<comment type="caution">
    <text evidence="5">The sequence shown here is derived from an EMBL/GenBank/DDBJ whole genome shotgun (WGS) entry which is preliminary data.</text>
</comment>
<dbReference type="Gene3D" id="1.10.10.10">
    <property type="entry name" value="Winged helix-like DNA-binding domain superfamily/Winged helix DNA-binding domain"/>
    <property type="match status" value="1"/>
</dbReference>
<accession>A0ABP8XHE2</accession>
<dbReference type="PROSITE" id="PS50949">
    <property type="entry name" value="HTH_GNTR"/>
    <property type="match status" value="1"/>
</dbReference>
<dbReference type="InterPro" id="IPR036388">
    <property type="entry name" value="WH-like_DNA-bd_sf"/>
</dbReference>
<feature type="domain" description="HTH gntR-type" evidence="4">
    <location>
        <begin position="6"/>
        <end position="80"/>
    </location>
</feature>
<keyword evidence="3" id="KW-0804">Transcription</keyword>
<organism evidence="5 6">
    <name type="scientific">Kocuria gwangalliensis</name>
    <dbReference type="NCBI Taxonomy" id="501592"/>
    <lineage>
        <taxon>Bacteria</taxon>
        <taxon>Bacillati</taxon>
        <taxon>Actinomycetota</taxon>
        <taxon>Actinomycetes</taxon>
        <taxon>Micrococcales</taxon>
        <taxon>Micrococcaceae</taxon>
        <taxon>Kocuria</taxon>
    </lineage>
</organism>
<evidence type="ECO:0000256" key="3">
    <source>
        <dbReference type="ARBA" id="ARBA00023163"/>
    </source>
</evidence>
<dbReference type="EMBL" id="BAABLN010000071">
    <property type="protein sequence ID" value="GAA4708179.1"/>
    <property type="molecule type" value="Genomic_DNA"/>
</dbReference>
<dbReference type="Gene3D" id="1.20.120.530">
    <property type="entry name" value="GntR ligand-binding domain-like"/>
    <property type="match status" value="1"/>
</dbReference>
<reference evidence="6" key="1">
    <citation type="journal article" date="2019" name="Int. J. Syst. Evol. Microbiol.">
        <title>The Global Catalogue of Microorganisms (GCM) 10K type strain sequencing project: providing services to taxonomists for standard genome sequencing and annotation.</title>
        <authorList>
            <consortium name="The Broad Institute Genomics Platform"/>
            <consortium name="The Broad Institute Genome Sequencing Center for Infectious Disease"/>
            <person name="Wu L."/>
            <person name="Ma J."/>
        </authorList>
    </citation>
    <scope>NUCLEOTIDE SEQUENCE [LARGE SCALE GENOMIC DNA]</scope>
    <source>
        <strain evidence="6">JCM 18958</strain>
    </source>
</reference>
<dbReference type="InterPro" id="IPR036390">
    <property type="entry name" value="WH_DNA-bd_sf"/>
</dbReference>
<dbReference type="InterPro" id="IPR000524">
    <property type="entry name" value="Tscrpt_reg_HTH_GntR"/>
</dbReference>
<evidence type="ECO:0000313" key="5">
    <source>
        <dbReference type="EMBL" id="GAA4708179.1"/>
    </source>
</evidence>
<dbReference type="PANTHER" id="PTHR43537">
    <property type="entry name" value="TRANSCRIPTIONAL REGULATOR, GNTR FAMILY"/>
    <property type="match status" value="1"/>
</dbReference>
<dbReference type="InterPro" id="IPR008920">
    <property type="entry name" value="TF_FadR/GntR_C"/>
</dbReference>
<name>A0ABP8XHE2_9MICC</name>
<keyword evidence="6" id="KW-1185">Reference proteome</keyword>
<sequence>MTQALTGLESELSRAEQAALVIGRWVEQEELGARLGTRKELQERVGVSKGSINEAVRLLESRGLISTRTGPGGGLFTASPPPLARLGHALLTLDDDAADVGYAVRIRDALDPLLIEDAVSHSSAVDIVRMRRSLQEMEDAMGTQDYLGFLRANWDLHVVIAAVTPNQPLRSIYLSLMDMIRTHTVAIESGTAGPLPEYVRARHQLHVDLVNALDRRDHAEAMRLAAEHSIQNKP</sequence>
<dbReference type="Pfam" id="PF07729">
    <property type="entry name" value="FCD"/>
    <property type="match status" value="1"/>
</dbReference>
<gene>
    <name evidence="5" type="ORF">GCM10025781_28700</name>
</gene>
<keyword evidence="2" id="KW-0238">DNA-binding</keyword>
<dbReference type="PANTHER" id="PTHR43537:SF5">
    <property type="entry name" value="UXU OPERON TRANSCRIPTIONAL REGULATOR"/>
    <property type="match status" value="1"/>
</dbReference>
<dbReference type="InterPro" id="IPR011711">
    <property type="entry name" value="GntR_C"/>
</dbReference>
<dbReference type="RefSeq" id="WP_345311961.1">
    <property type="nucleotide sequence ID" value="NZ_BAABLN010000071.1"/>
</dbReference>
<dbReference type="SMART" id="SM00895">
    <property type="entry name" value="FCD"/>
    <property type="match status" value="1"/>
</dbReference>
<dbReference type="SUPFAM" id="SSF46785">
    <property type="entry name" value="Winged helix' DNA-binding domain"/>
    <property type="match status" value="1"/>
</dbReference>
<evidence type="ECO:0000259" key="4">
    <source>
        <dbReference type="PROSITE" id="PS50949"/>
    </source>
</evidence>
<evidence type="ECO:0000256" key="2">
    <source>
        <dbReference type="ARBA" id="ARBA00023125"/>
    </source>
</evidence>
<proteinExistence type="predicted"/>
<dbReference type="SUPFAM" id="SSF48008">
    <property type="entry name" value="GntR ligand-binding domain-like"/>
    <property type="match status" value="1"/>
</dbReference>
<keyword evidence="1" id="KW-0805">Transcription regulation</keyword>
<dbReference type="Proteomes" id="UP001501446">
    <property type="component" value="Unassembled WGS sequence"/>
</dbReference>
<evidence type="ECO:0000313" key="6">
    <source>
        <dbReference type="Proteomes" id="UP001501446"/>
    </source>
</evidence>